<dbReference type="AlphaFoldDB" id="L8E934"/>
<protein>
    <submittedName>
        <fullName evidence="1">Alternative protein NAE1</fullName>
    </submittedName>
</protein>
<reference evidence="1" key="1">
    <citation type="journal article" date="2013" name="PLoS ONE">
        <title>Direct detection of alternative open reading frames translation products in human significantly expands the proteome.</title>
        <authorList>
            <person name="Vanderperre B."/>
            <person name="Lucier J.-F."/>
            <person name="Motard J."/>
            <person name="Tremblay G."/>
            <person name="Vanderperre S."/>
            <person name="Wisztorski M."/>
            <person name="Salzet M."/>
            <person name="Boisvert F.-M."/>
            <person name="Roucou X."/>
        </authorList>
    </citation>
    <scope>NUCLEOTIDE SEQUENCE</scope>
</reference>
<evidence type="ECO:0000313" key="1">
    <source>
        <dbReference type="EMBL" id="CCQ43241.1"/>
    </source>
</evidence>
<proteinExistence type="predicted"/>
<name>L8E934_HUMAN</name>
<organism evidence="1">
    <name type="scientific">Homo sapiens</name>
    <name type="common">Human</name>
    <dbReference type="NCBI Taxonomy" id="9606"/>
    <lineage>
        <taxon>Eukaryota</taxon>
        <taxon>Metazoa</taxon>
        <taxon>Chordata</taxon>
        <taxon>Craniata</taxon>
        <taxon>Vertebrata</taxon>
        <taxon>Euteleostomi</taxon>
        <taxon>Mammalia</taxon>
        <taxon>Eutheria</taxon>
        <taxon>Euarchontoglires</taxon>
        <taxon>Primates</taxon>
        <taxon>Haplorrhini</taxon>
        <taxon>Catarrhini</taxon>
        <taxon>Hominidae</taxon>
        <taxon>Homo</taxon>
    </lineage>
</organism>
<accession>L8E934</accession>
<dbReference type="PeptideAtlas" id="L8E934"/>
<dbReference type="OrthoDB" id="1708823at2759"/>
<dbReference type="ChiTaRS" id="NAE1">
    <property type="organism name" value="human"/>
</dbReference>
<sequence>MQQPQELKFLKTWYYQVLVRLQLLMEIRSAEKMLETISSFKEAVSARTELKLPWNSYKN</sequence>
<gene>
    <name evidence="1" type="primary">NAE1</name>
</gene>
<dbReference type="EMBL" id="HF583744">
    <property type="protein sequence ID" value="CCQ43241.1"/>
    <property type="molecule type" value="Genomic_DNA"/>
</dbReference>